<proteinExistence type="predicted"/>
<evidence type="ECO:0000313" key="1">
    <source>
        <dbReference type="EMBL" id="SDZ66371.1"/>
    </source>
</evidence>
<dbReference type="AlphaFoldDB" id="A0A1H3UWK6"/>
<reference evidence="2" key="1">
    <citation type="submission" date="2016-10" db="EMBL/GenBank/DDBJ databases">
        <authorList>
            <person name="Varghese N."/>
            <person name="Submissions S."/>
        </authorList>
    </citation>
    <scope>NUCLEOTIDE SEQUENCE [LARGE SCALE GENOMIC DNA]</scope>
    <source>
        <strain evidence="2">SP</strain>
    </source>
</reference>
<dbReference type="OrthoDB" id="2817271at2"/>
<gene>
    <name evidence="1" type="ORF">SAMN05421736_12725</name>
</gene>
<organism evidence="1 2">
    <name type="scientific">Evansella caseinilytica</name>
    <dbReference type="NCBI Taxonomy" id="1503961"/>
    <lineage>
        <taxon>Bacteria</taxon>
        <taxon>Bacillati</taxon>
        <taxon>Bacillota</taxon>
        <taxon>Bacilli</taxon>
        <taxon>Bacillales</taxon>
        <taxon>Bacillaceae</taxon>
        <taxon>Evansella</taxon>
    </lineage>
</organism>
<dbReference type="Proteomes" id="UP000198935">
    <property type="component" value="Unassembled WGS sequence"/>
</dbReference>
<accession>A0A1H3UWK6</accession>
<evidence type="ECO:0000313" key="2">
    <source>
        <dbReference type="Proteomes" id="UP000198935"/>
    </source>
</evidence>
<sequence>MQWLQPTSENLIEGYDEPQGKLSINRVESKQITSNTIISDFFVMLNSFGEPGVTPLPAPDEKVYHRIMEEIAPYFERILIIKINNKIIEVSLQHVKKEALTILNNKAVHPVLNEFFHGEADKSGYNLFGQVPNRSVYKVLPHFIDPLEDPEVQQLFDFLKEMFSLKKYIVFPPKYWSLSDELKQLQAIRFAAHYCQDVYLWVDNDTERIFEIQFKF</sequence>
<protein>
    <submittedName>
        <fullName evidence="1">Uncharacterized protein</fullName>
    </submittedName>
</protein>
<dbReference type="EMBL" id="FNPI01000027">
    <property type="protein sequence ID" value="SDZ66371.1"/>
    <property type="molecule type" value="Genomic_DNA"/>
</dbReference>
<keyword evidence="2" id="KW-1185">Reference proteome</keyword>
<name>A0A1H3UWK6_9BACI</name>